<dbReference type="GO" id="GO:0016491">
    <property type="term" value="F:oxidoreductase activity"/>
    <property type="evidence" value="ECO:0007669"/>
    <property type="project" value="InterPro"/>
</dbReference>
<comment type="caution">
    <text evidence="2">The sequence shown here is derived from an EMBL/GenBank/DDBJ whole genome shotgun (WGS) entry which is preliminary data.</text>
</comment>
<name>A0A4R8XN55_9MICO</name>
<feature type="domain" description="TRASH" evidence="1">
    <location>
        <begin position="256"/>
        <end position="294"/>
    </location>
</feature>
<sequence>MSEIRDALTERARALTGNREPFVRATVVRAQHPTSAQAGDTGLLLADGTLVGFVGGACVEASVREYGLRSLTTHEPLLLRVVAGAPSALLEEGAVQVSNPCLSGGGIEIFLEPFMPAPRVLVVGSTPVAQALVALGGPLGLEMHLTEDSGAAPRSDDAALIVASHGRDEESLLEAALRAEVPYVALVASHARGAAVVASLNVSEEQRAHVHSPAGLQLGARSPAEIALSILAQLIAERAERMTVAPVRDTVPVVVDPVCRMSVTVGDATPRAARDGESVFFCSESCRRSFLADPERYVIAS</sequence>
<dbReference type="InterPro" id="IPR011017">
    <property type="entry name" value="TRASH_dom"/>
</dbReference>
<reference evidence="2 3" key="1">
    <citation type="submission" date="2019-03" db="EMBL/GenBank/DDBJ databases">
        <title>Genomics of glacier-inhabiting Cryobacterium strains.</title>
        <authorList>
            <person name="Liu Q."/>
            <person name="Xin Y.-H."/>
        </authorList>
    </citation>
    <scope>NUCLEOTIDE SEQUENCE [LARGE SCALE GENOMIC DNA]</scope>
    <source>
        <strain evidence="2 3">TMT2-48-2</strain>
    </source>
</reference>
<dbReference type="InterPro" id="IPR052698">
    <property type="entry name" value="MoCofactor_Util/Proc"/>
</dbReference>
<dbReference type="InterPro" id="IPR027051">
    <property type="entry name" value="XdhC_Rossmann_dom"/>
</dbReference>
<accession>A0A4R8XN55</accession>
<dbReference type="EMBL" id="SOGN01000044">
    <property type="protein sequence ID" value="TFC79522.1"/>
    <property type="molecule type" value="Genomic_DNA"/>
</dbReference>
<dbReference type="SMART" id="SM00746">
    <property type="entry name" value="TRASH"/>
    <property type="match status" value="1"/>
</dbReference>
<organism evidence="2 3">
    <name type="scientific">Cryobacterium cheniae</name>
    <dbReference type="NCBI Taxonomy" id="1259262"/>
    <lineage>
        <taxon>Bacteria</taxon>
        <taxon>Bacillati</taxon>
        <taxon>Actinomycetota</taxon>
        <taxon>Actinomycetes</taxon>
        <taxon>Micrococcales</taxon>
        <taxon>Microbacteriaceae</taxon>
        <taxon>Cryobacterium</taxon>
    </lineage>
</organism>
<dbReference type="PANTHER" id="PTHR30388">
    <property type="entry name" value="ALDEHYDE OXIDOREDUCTASE MOLYBDENUM COFACTOR ASSEMBLY PROTEIN"/>
    <property type="match status" value="1"/>
</dbReference>
<evidence type="ECO:0000259" key="1">
    <source>
        <dbReference type="SMART" id="SM00746"/>
    </source>
</evidence>
<dbReference type="Pfam" id="PF02625">
    <property type="entry name" value="XdhC_CoxI"/>
    <property type="match status" value="1"/>
</dbReference>
<dbReference type="InterPro" id="IPR012348">
    <property type="entry name" value="RNR-like"/>
</dbReference>
<evidence type="ECO:0000313" key="3">
    <source>
        <dbReference type="Proteomes" id="UP000298433"/>
    </source>
</evidence>
<dbReference type="Pfam" id="PF04945">
    <property type="entry name" value="YHS"/>
    <property type="match status" value="1"/>
</dbReference>
<dbReference type="Gene3D" id="1.10.620.20">
    <property type="entry name" value="Ribonucleotide Reductase, subunit A"/>
    <property type="match status" value="1"/>
</dbReference>
<keyword evidence="3" id="KW-1185">Reference proteome</keyword>
<dbReference type="Pfam" id="PF13478">
    <property type="entry name" value="XdhC_C"/>
    <property type="match status" value="1"/>
</dbReference>
<proteinExistence type="predicted"/>
<dbReference type="Proteomes" id="UP000298433">
    <property type="component" value="Unassembled WGS sequence"/>
</dbReference>
<dbReference type="PANTHER" id="PTHR30388:SF4">
    <property type="entry name" value="MOLYBDENUM COFACTOR INSERTION CHAPERONE PAOD"/>
    <property type="match status" value="1"/>
</dbReference>
<evidence type="ECO:0000313" key="2">
    <source>
        <dbReference type="EMBL" id="TFC79522.1"/>
    </source>
</evidence>
<protein>
    <submittedName>
        <fullName evidence="2">YHS domain-containing protein</fullName>
    </submittedName>
</protein>
<dbReference type="InterPro" id="IPR007029">
    <property type="entry name" value="YHS_dom"/>
</dbReference>
<dbReference type="AlphaFoldDB" id="A0A4R8XN55"/>
<dbReference type="Gene3D" id="3.40.50.720">
    <property type="entry name" value="NAD(P)-binding Rossmann-like Domain"/>
    <property type="match status" value="1"/>
</dbReference>
<dbReference type="RefSeq" id="WP_134370159.1">
    <property type="nucleotide sequence ID" value="NZ_SOGN01000044.1"/>
</dbReference>
<dbReference type="InterPro" id="IPR003777">
    <property type="entry name" value="XdhC_CoxI"/>
</dbReference>
<dbReference type="OrthoDB" id="5242066at2"/>
<gene>
    <name evidence="2" type="ORF">E3T23_09615</name>
</gene>